<protein>
    <recommendedName>
        <fullName evidence="4">S-adenosylmethionine-dependent methyltransferase domain-containing protein</fullName>
    </recommendedName>
</protein>
<dbReference type="AlphaFoldDB" id="B8C8C5"/>
<evidence type="ECO:0000256" key="2">
    <source>
        <dbReference type="ARBA" id="ARBA00022679"/>
    </source>
</evidence>
<dbReference type="GeneID" id="7448078"/>
<accession>B8C8C5</accession>
<name>B8C8C5_THAPS</name>
<dbReference type="STRING" id="35128.B8C8C5"/>
<dbReference type="PANTHER" id="PTHR43042:SF3">
    <property type="entry name" value="RIBOSOMAL RNA LARGE SUBUNIT METHYLTRANSFERASE YWBD-RELATED"/>
    <property type="match status" value="1"/>
</dbReference>
<dbReference type="HOGENOM" id="CLU_646416_0_0_1"/>
<dbReference type="CDD" id="cd02440">
    <property type="entry name" value="AdoMet_MTases"/>
    <property type="match status" value="1"/>
</dbReference>
<dbReference type="RefSeq" id="XP_002292290.1">
    <property type="nucleotide sequence ID" value="XM_002292254.1"/>
</dbReference>
<evidence type="ECO:0000256" key="3">
    <source>
        <dbReference type="ARBA" id="ARBA00022691"/>
    </source>
</evidence>
<organism evidence="5 6">
    <name type="scientific">Thalassiosira pseudonana</name>
    <name type="common">Marine diatom</name>
    <name type="synonym">Cyclotella nana</name>
    <dbReference type="NCBI Taxonomy" id="35128"/>
    <lineage>
        <taxon>Eukaryota</taxon>
        <taxon>Sar</taxon>
        <taxon>Stramenopiles</taxon>
        <taxon>Ochrophyta</taxon>
        <taxon>Bacillariophyta</taxon>
        <taxon>Coscinodiscophyceae</taxon>
        <taxon>Thalassiosirophycidae</taxon>
        <taxon>Thalassiosirales</taxon>
        <taxon>Thalassiosiraceae</taxon>
        <taxon>Thalassiosira</taxon>
    </lineage>
</organism>
<dbReference type="Pfam" id="PF10672">
    <property type="entry name" value="Methyltrans_SAM"/>
    <property type="match status" value="1"/>
</dbReference>
<evidence type="ECO:0000259" key="4">
    <source>
        <dbReference type="Pfam" id="PF10672"/>
    </source>
</evidence>
<dbReference type="Gene3D" id="3.30.750.80">
    <property type="entry name" value="RNA methyltransferase domain (HRMD) like"/>
    <property type="match status" value="1"/>
</dbReference>
<dbReference type="eggNOG" id="ENOG502S365">
    <property type="taxonomic scope" value="Eukaryota"/>
</dbReference>
<reference evidence="5 6" key="1">
    <citation type="journal article" date="2004" name="Science">
        <title>The genome of the diatom Thalassiosira pseudonana: ecology, evolution, and metabolism.</title>
        <authorList>
            <person name="Armbrust E.V."/>
            <person name="Berges J.A."/>
            <person name="Bowler C."/>
            <person name="Green B.R."/>
            <person name="Martinez D."/>
            <person name="Putnam N.H."/>
            <person name="Zhou S."/>
            <person name="Allen A.E."/>
            <person name="Apt K.E."/>
            <person name="Bechner M."/>
            <person name="Brzezinski M.A."/>
            <person name="Chaal B.K."/>
            <person name="Chiovitti A."/>
            <person name="Davis A.K."/>
            <person name="Demarest M.S."/>
            <person name="Detter J.C."/>
            <person name="Glavina T."/>
            <person name="Goodstein D."/>
            <person name="Hadi M.Z."/>
            <person name="Hellsten U."/>
            <person name="Hildebrand M."/>
            <person name="Jenkins B.D."/>
            <person name="Jurka J."/>
            <person name="Kapitonov V.V."/>
            <person name="Kroger N."/>
            <person name="Lau W.W."/>
            <person name="Lane T.W."/>
            <person name="Larimer F.W."/>
            <person name="Lippmeier J.C."/>
            <person name="Lucas S."/>
            <person name="Medina M."/>
            <person name="Montsant A."/>
            <person name="Obornik M."/>
            <person name="Parker M.S."/>
            <person name="Palenik B."/>
            <person name="Pazour G.J."/>
            <person name="Richardson P.M."/>
            <person name="Rynearson T.A."/>
            <person name="Saito M.A."/>
            <person name="Schwartz D.C."/>
            <person name="Thamatrakoln K."/>
            <person name="Valentin K."/>
            <person name="Vardi A."/>
            <person name="Wilkerson F.P."/>
            <person name="Rokhsar D.S."/>
        </authorList>
    </citation>
    <scope>NUCLEOTIDE SEQUENCE [LARGE SCALE GENOMIC DNA]</scope>
    <source>
        <strain evidence="5 6">CCMP1335</strain>
    </source>
</reference>
<dbReference type="PANTHER" id="PTHR43042">
    <property type="entry name" value="SAM-DEPENDENT METHYLTRANSFERASE"/>
    <property type="match status" value="1"/>
</dbReference>
<dbReference type="InParanoid" id="B8C8C5"/>
<reference evidence="5 6" key="2">
    <citation type="journal article" date="2008" name="Nature">
        <title>The Phaeodactylum genome reveals the evolutionary history of diatom genomes.</title>
        <authorList>
            <person name="Bowler C."/>
            <person name="Allen A.E."/>
            <person name="Badger J.H."/>
            <person name="Grimwood J."/>
            <person name="Jabbari K."/>
            <person name="Kuo A."/>
            <person name="Maheswari U."/>
            <person name="Martens C."/>
            <person name="Maumus F."/>
            <person name="Otillar R.P."/>
            <person name="Rayko E."/>
            <person name="Salamov A."/>
            <person name="Vandepoele K."/>
            <person name="Beszteri B."/>
            <person name="Gruber A."/>
            <person name="Heijde M."/>
            <person name="Katinka M."/>
            <person name="Mock T."/>
            <person name="Valentin K."/>
            <person name="Verret F."/>
            <person name="Berges J.A."/>
            <person name="Brownlee C."/>
            <person name="Cadoret J.P."/>
            <person name="Chiovitti A."/>
            <person name="Choi C.J."/>
            <person name="Coesel S."/>
            <person name="De Martino A."/>
            <person name="Detter J.C."/>
            <person name="Durkin C."/>
            <person name="Falciatore A."/>
            <person name="Fournet J."/>
            <person name="Haruta M."/>
            <person name="Huysman M.J."/>
            <person name="Jenkins B.D."/>
            <person name="Jiroutova K."/>
            <person name="Jorgensen R.E."/>
            <person name="Joubert Y."/>
            <person name="Kaplan A."/>
            <person name="Kroger N."/>
            <person name="Kroth P.G."/>
            <person name="La Roche J."/>
            <person name="Lindquist E."/>
            <person name="Lommer M."/>
            <person name="Martin-Jezequel V."/>
            <person name="Lopez P.J."/>
            <person name="Lucas S."/>
            <person name="Mangogna M."/>
            <person name="McGinnis K."/>
            <person name="Medlin L.K."/>
            <person name="Montsant A."/>
            <person name="Oudot-Le Secq M.P."/>
            <person name="Napoli C."/>
            <person name="Obornik M."/>
            <person name="Parker M.S."/>
            <person name="Petit J.L."/>
            <person name="Porcel B.M."/>
            <person name="Poulsen N."/>
            <person name="Robison M."/>
            <person name="Rychlewski L."/>
            <person name="Rynearson T.A."/>
            <person name="Schmutz J."/>
            <person name="Shapiro H."/>
            <person name="Siaut M."/>
            <person name="Stanley M."/>
            <person name="Sussman M.R."/>
            <person name="Taylor A.R."/>
            <person name="Vardi A."/>
            <person name="von Dassow P."/>
            <person name="Vyverman W."/>
            <person name="Willis A."/>
            <person name="Wyrwicz L.S."/>
            <person name="Rokhsar D.S."/>
            <person name="Weissenbach J."/>
            <person name="Armbrust E.V."/>
            <person name="Green B.R."/>
            <person name="Van de Peer Y."/>
            <person name="Grigoriev I.V."/>
        </authorList>
    </citation>
    <scope>NUCLEOTIDE SEQUENCE [LARGE SCALE GENOMIC DNA]</scope>
    <source>
        <strain evidence="5 6">CCMP1335</strain>
    </source>
</reference>
<dbReference type="SUPFAM" id="SSF53335">
    <property type="entry name" value="S-adenosyl-L-methionine-dependent methyltransferases"/>
    <property type="match status" value="1"/>
</dbReference>
<dbReference type="EMBL" id="CM000645">
    <property type="protein sequence ID" value="EED90265.1"/>
    <property type="molecule type" value="Genomic_DNA"/>
</dbReference>
<proteinExistence type="predicted"/>
<evidence type="ECO:0000313" key="5">
    <source>
        <dbReference type="EMBL" id="EED90265.1"/>
    </source>
</evidence>
<evidence type="ECO:0000256" key="1">
    <source>
        <dbReference type="ARBA" id="ARBA00022603"/>
    </source>
</evidence>
<dbReference type="PaxDb" id="35128-Thaps269434"/>
<keyword evidence="1" id="KW-0489">Methyltransferase</keyword>
<keyword evidence="3" id="KW-0949">S-adenosyl-L-methionine</keyword>
<keyword evidence="6" id="KW-1185">Reference proteome</keyword>
<feature type="domain" description="S-adenosylmethionine-dependent methyltransferase" evidence="4">
    <location>
        <begin position="213"/>
        <end position="381"/>
    </location>
</feature>
<keyword evidence="2" id="KW-0808">Transferase</keyword>
<sequence length="425" mass="46582">MCDDSTAGLEVLSRLKKGRDQDPVFTVGVSLLDGASTCSHAVLLCQDRLGEGIRGDAMGDPLDRRAARRLVHCDAMEVSSLVNLDDEAVSVDVGPSLPDDIAIYANRRDGAAFSKGSYLGRQSGLARNSLTNAYREINGAADGYPGWIVDRYDKWIFVQQEEGPMSVRGPIPSLHDGHTLGVYYLPTKADRSVMGSEKLKPYLLEGKAAPEYVPVMENGIKYLVNLGESFSTGIFLDQRLQRAWLVEHCTGETRVLNCFAHTGAFSVAAATAGASTVSLDLDKKWLDRVPPQLEANGIAWDKKHDCIYGDCFDWLARLAKRNEQFDIVILDPPSTSVGKKKKRWSVKSDMDELVALAAPLVKKGGLLMTTTNSATLRPERFAKMIKKGLEDAGIQNAKLERLSPMPSDFPSIGTQHVTNLSWRIP</sequence>
<evidence type="ECO:0000313" key="6">
    <source>
        <dbReference type="Proteomes" id="UP000001449"/>
    </source>
</evidence>
<gene>
    <name evidence="5" type="ORF">THAPSDRAFT_269434</name>
</gene>
<dbReference type="InterPro" id="IPR019614">
    <property type="entry name" value="SAM-dep_methyl-trfase"/>
</dbReference>
<dbReference type="Gene3D" id="3.40.50.150">
    <property type="entry name" value="Vaccinia Virus protein VP39"/>
    <property type="match status" value="1"/>
</dbReference>
<dbReference type="Proteomes" id="UP000001449">
    <property type="component" value="Chromosome 9"/>
</dbReference>
<dbReference type="InterPro" id="IPR029063">
    <property type="entry name" value="SAM-dependent_MTases_sf"/>
</dbReference>
<dbReference type="KEGG" id="tps:THAPSDRAFT_269434"/>
<dbReference type="GO" id="GO:0032259">
    <property type="term" value="P:methylation"/>
    <property type="evidence" value="ECO:0007669"/>
    <property type="project" value="UniProtKB-KW"/>
</dbReference>
<dbReference type="GO" id="GO:0008168">
    <property type="term" value="F:methyltransferase activity"/>
    <property type="evidence" value="ECO:0007669"/>
    <property type="project" value="UniProtKB-KW"/>
</dbReference>